<dbReference type="SUPFAM" id="SSF52980">
    <property type="entry name" value="Restriction endonuclease-like"/>
    <property type="match status" value="1"/>
</dbReference>
<keyword evidence="2" id="KW-0255">Endonuclease</keyword>
<accession>A0ABZ2LSX8</accession>
<dbReference type="PANTHER" id="PTHR36558:SF1">
    <property type="entry name" value="RESTRICTION ENDONUCLEASE DOMAIN-CONTAINING PROTEIN-RELATED"/>
    <property type="match status" value="1"/>
</dbReference>
<gene>
    <name evidence="2" type="ORF">LZC94_34550</name>
</gene>
<keyword evidence="3" id="KW-1185">Reference proteome</keyword>
<dbReference type="PANTHER" id="PTHR36558">
    <property type="entry name" value="GLR1098 PROTEIN"/>
    <property type="match status" value="1"/>
</dbReference>
<dbReference type="RefSeq" id="WP_394822578.1">
    <property type="nucleotide sequence ID" value="NZ_CP089984.1"/>
</dbReference>
<evidence type="ECO:0000313" key="3">
    <source>
        <dbReference type="Proteomes" id="UP001370348"/>
    </source>
</evidence>
<dbReference type="InterPro" id="IPR008538">
    <property type="entry name" value="Uma2"/>
</dbReference>
<dbReference type="InterPro" id="IPR012296">
    <property type="entry name" value="Nuclease_put_TT1808"/>
</dbReference>
<keyword evidence="2" id="KW-0540">Nuclease</keyword>
<name>A0ABZ2LSX8_9BACT</name>
<proteinExistence type="predicted"/>
<organism evidence="2 3">
    <name type="scientific">Pendulispora albinea</name>
    <dbReference type="NCBI Taxonomy" id="2741071"/>
    <lineage>
        <taxon>Bacteria</taxon>
        <taxon>Pseudomonadati</taxon>
        <taxon>Myxococcota</taxon>
        <taxon>Myxococcia</taxon>
        <taxon>Myxococcales</taxon>
        <taxon>Sorangiineae</taxon>
        <taxon>Pendulisporaceae</taxon>
        <taxon>Pendulispora</taxon>
    </lineage>
</organism>
<dbReference type="Gene3D" id="3.90.1570.10">
    <property type="entry name" value="tt1808, chain A"/>
    <property type="match status" value="1"/>
</dbReference>
<dbReference type="Pfam" id="PF05685">
    <property type="entry name" value="Uma2"/>
    <property type="match status" value="1"/>
</dbReference>
<evidence type="ECO:0000259" key="1">
    <source>
        <dbReference type="Pfam" id="PF05685"/>
    </source>
</evidence>
<protein>
    <submittedName>
        <fullName evidence="2">Uma2 family endonuclease</fullName>
    </submittedName>
</protein>
<keyword evidence="2" id="KW-0378">Hydrolase</keyword>
<reference evidence="2 3" key="1">
    <citation type="submission" date="2021-12" db="EMBL/GenBank/DDBJ databases">
        <title>Discovery of the Pendulisporaceae a myxobacterial family with distinct sporulation behavior and unique specialized metabolism.</title>
        <authorList>
            <person name="Garcia R."/>
            <person name="Popoff A."/>
            <person name="Bader C.D."/>
            <person name="Loehr J."/>
            <person name="Walesch S."/>
            <person name="Walt C."/>
            <person name="Boldt J."/>
            <person name="Bunk B."/>
            <person name="Haeckl F.J.F.P.J."/>
            <person name="Gunesch A.P."/>
            <person name="Birkelbach J."/>
            <person name="Nuebel U."/>
            <person name="Pietschmann T."/>
            <person name="Bach T."/>
            <person name="Mueller R."/>
        </authorList>
    </citation>
    <scope>NUCLEOTIDE SEQUENCE [LARGE SCALE GENOMIC DNA]</scope>
    <source>
        <strain evidence="2 3">MSr11954</strain>
    </source>
</reference>
<dbReference type="InterPro" id="IPR011335">
    <property type="entry name" value="Restrct_endonuc-II-like"/>
</dbReference>
<feature type="domain" description="Putative restriction endonuclease" evidence="1">
    <location>
        <begin position="13"/>
        <end position="175"/>
    </location>
</feature>
<dbReference type="CDD" id="cd06260">
    <property type="entry name" value="DUF820-like"/>
    <property type="match status" value="1"/>
</dbReference>
<dbReference type="GO" id="GO:0004519">
    <property type="term" value="F:endonuclease activity"/>
    <property type="evidence" value="ECO:0007669"/>
    <property type="project" value="UniProtKB-KW"/>
</dbReference>
<evidence type="ECO:0000313" key="2">
    <source>
        <dbReference type="EMBL" id="WXB12958.1"/>
    </source>
</evidence>
<dbReference type="EMBL" id="CP089984">
    <property type="protein sequence ID" value="WXB12958.1"/>
    <property type="molecule type" value="Genomic_DNA"/>
</dbReference>
<sequence>MVAARSPHFVPYEEFLAMEEASEGRHEWVDGVVYAMSRGTPEHGRLTGRVIGLVLTPLLAEGCELFASDTPIFIEAARHHTYADASSVCGPLVTRTMHDKNGRSIGDAIVNPTLIVEVLSEGTERYDRDGKFEAYKKIPSFREYVLGSQAERRIEVRTLHEGVWTTLIAGEGETIRIHGRDMAVDTIYK</sequence>
<dbReference type="Proteomes" id="UP001370348">
    <property type="component" value="Chromosome"/>
</dbReference>